<accession>A0A4P8IDR3</accession>
<dbReference type="AlphaFoldDB" id="A0A4P8IDR3"/>
<dbReference type="EMBL" id="CP040058">
    <property type="protein sequence ID" value="QCP34911.1"/>
    <property type="molecule type" value="Genomic_DNA"/>
</dbReference>
<sequence>MIEKNVEFLKITVGYLDTEERMCGLCVNYGQFAEDMYKIMDSEVLQCLLTYAGSKSLKEYFSDNVHDLLAEVLDKKGEFSDRFYLRLGEAVCDFELSFPNQDSDLSKEEKKILEDVDVILRYLRVRM</sequence>
<proteinExistence type="predicted"/>
<reference evidence="1 2" key="1">
    <citation type="submission" date="2019-05" db="EMBL/GenBank/DDBJ databases">
        <title>Complete genome sequencing of Anaerostipes rhamnosivorans.</title>
        <authorList>
            <person name="Bui T.P.N."/>
            <person name="de Vos W.M."/>
        </authorList>
    </citation>
    <scope>NUCLEOTIDE SEQUENCE [LARGE SCALE GENOMIC DNA]</scope>
    <source>
        <strain evidence="1 2">1y2</strain>
    </source>
</reference>
<dbReference type="Proteomes" id="UP000298653">
    <property type="component" value="Chromosome"/>
</dbReference>
<dbReference type="OrthoDB" id="1645587at2"/>
<organism evidence="1 2">
    <name type="scientific">Anaerostipes rhamnosivorans</name>
    <dbReference type="NCBI Taxonomy" id="1229621"/>
    <lineage>
        <taxon>Bacteria</taxon>
        <taxon>Bacillati</taxon>
        <taxon>Bacillota</taxon>
        <taxon>Clostridia</taxon>
        <taxon>Lachnospirales</taxon>
        <taxon>Lachnospiraceae</taxon>
        <taxon>Anaerostipes</taxon>
    </lineage>
</organism>
<keyword evidence="2" id="KW-1185">Reference proteome</keyword>
<dbReference type="KEGG" id="arf:AR1Y2_1457"/>
<protein>
    <submittedName>
        <fullName evidence="1">Uncharacterized protein</fullName>
    </submittedName>
</protein>
<gene>
    <name evidence="1" type="ORF">AR1Y2_1457</name>
</gene>
<evidence type="ECO:0000313" key="2">
    <source>
        <dbReference type="Proteomes" id="UP000298653"/>
    </source>
</evidence>
<name>A0A4P8IDR3_9FIRM</name>
<dbReference type="RefSeq" id="WP_022261419.1">
    <property type="nucleotide sequence ID" value="NZ_CP040058.1"/>
</dbReference>
<evidence type="ECO:0000313" key="1">
    <source>
        <dbReference type="EMBL" id="QCP34911.1"/>
    </source>
</evidence>